<dbReference type="RefSeq" id="WP_012454552.1">
    <property type="nucleotide sequence ID" value="NC_010725.1"/>
</dbReference>
<dbReference type="Proteomes" id="UP000007136">
    <property type="component" value="Chromosome"/>
</dbReference>
<evidence type="ECO:0000256" key="1">
    <source>
        <dbReference type="SAM" id="Coils"/>
    </source>
</evidence>
<dbReference type="eggNOG" id="COG5281">
    <property type="taxonomic scope" value="Bacteria"/>
</dbReference>
<reference evidence="4" key="1">
    <citation type="submission" date="2008-04" db="EMBL/GenBank/DDBJ databases">
        <title>Complete sequence of chromosome of Methylobacterium populi BJ001.</title>
        <authorList>
            <consortium name="US DOE Joint Genome Institute"/>
            <person name="Copeland A."/>
            <person name="Lucas S."/>
            <person name="Lapidus A."/>
            <person name="Glavina del Rio T."/>
            <person name="Dalin E."/>
            <person name="Tice H."/>
            <person name="Bruce D."/>
            <person name="Goodwin L."/>
            <person name="Pitluck S."/>
            <person name="Chertkov O."/>
            <person name="Brettin T."/>
            <person name="Detter J.C."/>
            <person name="Han C."/>
            <person name="Kuske C.R."/>
            <person name="Schmutz J."/>
            <person name="Larimer F."/>
            <person name="Land M."/>
            <person name="Hauser L."/>
            <person name="Kyrpides N."/>
            <person name="Mikhailova N."/>
            <person name="Marx C."/>
            <person name="Richardson P."/>
        </authorList>
    </citation>
    <scope>NUCLEOTIDE SEQUENCE [LARGE SCALE GENOMIC DNA]</scope>
    <source>
        <strain evidence="4">BJ001</strain>
    </source>
</reference>
<feature type="compositionally biased region" description="Basic and acidic residues" evidence="2">
    <location>
        <begin position="1249"/>
        <end position="1263"/>
    </location>
</feature>
<name>B1ZCD7_METPB</name>
<dbReference type="KEGG" id="mpo:Mpop_2675"/>
<dbReference type="HOGENOM" id="CLU_242697_0_0_5"/>
<feature type="domain" description="Tape measure protein N-terminal" evidence="3">
    <location>
        <begin position="104"/>
        <end position="293"/>
    </location>
</feature>
<feature type="region of interest" description="Disordered" evidence="2">
    <location>
        <begin position="1241"/>
        <end position="1283"/>
    </location>
</feature>
<dbReference type="Pfam" id="PF20155">
    <property type="entry name" value="TMP_3"/>
    <property type="match status" value="1"/>
</dbReference>
<sequence>MTAVIGGISVFLEDDTARFQQSMTRNAALVEQQTARMTRSLGNTARSVDDLNRRAAGFQPDAFRALATSALRAETSIQRLRASMLAITALATGGFAGAFATKVVVDTADAYSNVQNKIAAVVDGQKERVAAEREIFEIAQRTRSGYETTATLFQRLTLSSSALKASQADILRVVETVQKSLITGGATTQEAAGAAVQLTQALGAGRLQGDELRSILENAPLLAQAIAREFGVAVGELKAMGSEGQLTSDRVFRALLKSGNEVEERFRQMKPTVAQSLVVLDNAFTRYIGQADQSLGATAALAAGIISLSENLHVLGDTAAVVAPLLAAVFAARMTGRGIAAVQAPFKEEFAQRDAALAQARAAEQAAGERLVSAGGQAAELRSRARSDIDSFADSDQLRNRERVRRAVEADAAALAKADAEYRSVAQKASTVDLTSITRSAEEIRNSKDLVEQRKALTGAQRELTRSSIELDRASGAAAPSGDDRRVRLQDRLNEAVSKEEVLRNRLHEAAIAEFRAREAAPGDVAAGGGRGLRDQLERAMRETASIRQRIVDEDQAASASIDERRQRAQDAYNAALSREEVTRNRIREQEIREFRRRSDGGSPDLAEAQRRSEFRQSQADQLERATRATAEARARLDSVEADVGTETGARRLRLQEQLTVAVERENAARGRFQDSRLGVQEQLNKAIASTTAIQEDLRKAEAEAAERVVAASGRVEEAKRKVAAADREMKTAVIDRMSIERGETNRGLMVQVADAAVARRNAAGQLDTSREILGLADQEVRQNAVANATKAVGAAQQQATIAAAGYRLAQEGVATAAARTGAAVTLLSTTMRLAQAGFGSLLAFLGGPLGAAFTAATVGLSLYALSQAKAAEAARDHADALSKLAARSKEVSDNAAKGKVLSDADTVRYRELQKGAFRSLNDERNTLLRLGQRLQSNSSYRDTSSPAGAAAQATGINLSNALVDVTTKPAASEEGRRALEQIRDLYVAIANVDPRFGKDADAAIDSYMRLKDGIKVVMDAQAALKASQATTPVFDSPFDRDLMRAPRFDGSAAKAAVESFVDSVKDSITELSETRIEFPGLSTSREQIADFATALGQARAEASGLVSQKVVPTDVYDAVAAFTAGKTTVEEYAMQLQELRNANPSFAPLIDSLAAATEKALSARATLQALGIDISKLDGMVANVVVKVGVSADGKEVSEAIAAEAAKGAKVVADLEAKTRNMRLRAEGKSVEASTNEIMARTPAADRAAVERNVREQEDLQKRISALGRKPKKEPKSEEEKFEDRLKRLTEEGRAAFFTDTDRALIEELKKIKGEPTLLRNTVDAIKAGAPLPQQAQQLREALVMRDAGKEYRTIIQAYGNAEQILPQVNAEQQKLNMLLAEGKITADQYGMALADSLSKYQNYRWIDQTADSVGNFAGELGEAALGFKSFDDVASSFLQTIVRLGVQIALVQPLINMLKSGLSSAAVGGGGGPLSFITSLFGGLSGGGGGGSFDAVNAGAVGSFEWLHEGGIAGAGSSTRTFPLSVLQGAPRFHKGNLGLGPDEIPAILQRGEPVLSRRTAKNLSNAIGTLSEMSGGGGEMTVNVHPPAGTTPQVQKKRTQTGQSADVFIRSVIGADLAGNGPLAQALQDMYGLNRMSGKQS</sequence>
<feature type="region of interest" description="Disordered" evidence="2">
    <location>
        <begin position="593"/>
        <end position="634"/>
    </location>
</feature>
<feature type="compositionally biased region" description="Basic and acidic residues" evidence="2">
    <location>
        <begin position="622"/>
        <end position="634"/>
    </location>
</feature>
<evidence type="ECO:0000313" key="4">
    <source>
        <dbReference type="EMBL" id="ACB80830.1"/>
    </source>
</evidence>
<protein>
    <submittedName>
        <fullName evidence="4">Phage tape measure protein</fullName>
    </submittedName>
</protein>
<feature type="coiled-coil region" evidence="1">
    <location>
        <begin position="709"/>
        <end position="736"/>
    </location>
</feature>
<dbReference type="eggNOG" id="COG3941">
    <property type="taxonomic scope" value="Bacteria"/>
</dbReference>
<proteinExistence type="predicted"/>
<dbReference type="STRING" id="441620.Mpop_2675"/>
<dbReference type="OrthoDB" id="38641at2"/>
<dbReference type="EMBL" id="CP001029">
    <property type="protein sequence ID" value="ACB80830.1"/>
    <property type="molecule type" value="Genomic_DNA"/>
</dbReference>
<evidence type="ECO:0000256" key="2">
    <source>
        <dbReference type="SAM" id="MobiDB-lite"/>
    </source>
</evidence>
<dbReference type="InterPro" id="IPR013491">
    <property type="entry name" value="Tape_meas_N"/>
</dbReference>
<dbReference type="NCBIfam" id="TIGR02675">
    <property type="entry name" value="tape_meas_nterm"/>
    <property type="match status" value="1"/>
</dbReference>
<evidence type="ECO:0000259" key="3">
    <source>
        <dbReference type="Pfam" id="PF20155"/>
    </source>
</evidence>
<evidence type="ECO:0000313" key="5">
    <source>
        <dbReference type="Proteomes" id="UP000007136"/>
    </source>
</evidence>
<gene>
    <name evidence="4" type="ordered locus">Mpop_2675</name>
</gene>
<accession>B1ZCD7</accession>
<keyword evidence="1" id="KW-0175">Coiled coil</keyword>
<organism evidence="4 5">
    <name type="scientific">Methylorubrum populi (strain ATCC BAA-705 / NCIMB 13946 / BJ001)</name>
    <name type="common">Methylobacterium populi</name>
    <dbReference type="NCBI Taxonomy" id="441620"/>
    <lineage>
        <taxon>Bacteria</taxon>
        <taxon>Pseudomonadati</taxon>
        <taxon>Pseudomonadota</taxon>
        <taxon>Alphaproteobacteria</taxon>
        <taxon>Hyphomicrobiales</taxon>
        <taxon>Methylobacteriaceae</taxon>
        <taxon>Methylorubrum</taxon>
    </lineage>
</organism>